<dbReference type="InterPro" id="IPR003660">
    <property type="entry name" value="HAMP_dom"/>
</dbReference>
<comment type="caution">
    <text evidence="9">The sequence shown here is derived from an EMBL/GenBank/DDBJ whole genome shotgun (WGS) entry which is preliminary data.</text>
</comment>
<evidence type="ECO:0000256" key="4">
    <source>
        <dbReference type="ARBA" id="ARBA00022679"/>
    </source>
</evidence>
<feature type="transmembrane region" description="Helical" evidence="7">
    <location>
        <begin position="306"/>
        <end position="328"/>
    </location>
</feature>
<dbReference type="SUPFAM" id="SSF55874">
    <property type="entry name" value="ATPase domain of HSP90 chaperone/DNA topoisomerase II/histidine kinase"/>
    <property type="match status" value="1"/>
</dbReference>
<dbReference type="SMART" id="SM00304">
    <property type="entry name" value="HAMP"/>
    <property type="match status" value="1"/>
</dbReference>
<dbReference type="SUPFAM" id="SSF158472">
    <property type="entry name" value="HAMP domain-like"/>
    <property type="match status" value="1"/>
</dbReference>
<dbReference type="GO" id="GO:0000155">
    <property type="term" value="F:phosphorelay sensor kinase activity"/>
    <property type="evidence" value="ECO:0007669"/>
    <property type="project" value="InterPro"/>
</dbReference>
<keyword evidence="2" id="KW-1003">Cell membrane</keyword>
<dbReference type="EMBL" id="BOSE01000018">
    <property type="protein sequence ID" value="GIP19659.1"/>
    <property type="molecule type" value="Genomic_DNA"/>
</dbReference>
<name>A0A920D272_9BACL</name>
<evidence type="ECO:0000256" key="6">
    <source>
        <dbReference type="ARBA" id="ARBA00023136"/>
    </source>
</evidence>
<evidence type="ECO:0000313" key="9">
    <source>
        <dbReference type="EMBL" id="GIP19659.1"/>
    </source>
</evidence>
<gene>
    <name evidence="9" type="ORF">J40TS1_53010</name>
</gene>
<dbReference type="Pfam" id="PF00672">
    <property type="entry name" value="HAMP"/>
    <property type="match status" value="1"/>
</dbReference>
<dbReference type="RefSeq" id="WP_213520609.1">
    <property type="nucleotide sequence ID" value="NZ_BOSE01000018.1"/>
</dbReference>
<accession>A0A920D272</accession>
<dbReference type="PANTHER" id="PTHR34220:SF7">
    <property type="entry name" value="SENSOR HISTIDINE KINASE YPDA"/>
    <property type="match status" value="1"/>
</dbReference>
<evidence type="ECO:0000256" key="7">
    <source>
        <dbReference type="SAM" id="Phobius"/>
    </source>
</evidence>
<reference evidence="9" key="1">
    <citation type="submission" date="2021-03" db="EMBL/GenBank/DDBJ databases">
        <title>Antimicrobial resistance genes in bacteria isolated from Japanese honey, and their potential for conferring macrolide and lincosamide resistance in the American foulbrood pathogen Paenibacillus larvae.</title>
        <authorList>
            <person name="Okamoto M."/>
            <person name="Kumagai M."/>
            <person name="Kanamori H."/>
            <person name="Takamatsu D."/>
        </authorList>
    </citation>
    <scope>NUCLEOTIDE SEQUENCE</scope>
    <source>
        <strain evidence="9">J40TS1</strain>
    </source>
</reference>
<sequence>MKNSAITRIVNQMSIKYKLFFILLLISIIPLILVSYASISYMTSSSNSYSTNLSRQHISFVSNDLNSYFTQMQYSFEGLVNHTSFQRFTGTDRQDLAQQSSDIIEFRSLISNAMQFYPEILGVLYLDKQNKTYFQTNQKTLDASFNFKADTLYSSIYQLESNQLLPPHPMNYVLYAKDSIFSYVWPIVNLHNGDITSWLMIEIKAEKIFNILENEHGQAGQLYLYYKPAQRLYQSSELDVEAQLAERFKQAYAEQDNKQQTFYFTSQNQTYEASISSLFDENWELVWIANRADIKQGVAKAIQATMIIAFVSLVLAVIIAFPSMNTVVKPLSRLKKGMEKLSRGIYTPIANTARSDEIGYLVHSYNRTIHKLEEMEQQVYRAQLREKEHEILQLQAQINPHFVFNTLETIDSYAARNNGDAVSDMVLSLSRMMRHTVSNNSSWTTLREEVDYIRHFMNIHYYRHHQHVNAELDIDDQVLEERIMKMSIQPYIENSFKYAWTPSMTPEQFKLTVRAQKLGDKLKIEIKDTGIGMPEPIMQHMQQLIEAKGELQNEYFNKHTGIYNAYRRFVLTYGAEGEFILESSPGQGTQIILIIPLQLP</sequence>
<feature type="domain" description="HAMP" evidence="8">
    <location>
        <begin position="325"/>
        <end position="377"/>
    </location>
</feature>
<evidence type="ECO:0000256" key="5">
    <source>
        <dbReference type="ARBA" id="ARBA00022777"/>
    </source>
</evidence>
<comment type="subcellular location">
    <subcellularLocation>
        <location evidence="1">Cell membrane</location>
        <topology evidence="1">Multi-pass membrane protein</topology>
    </subcellularLocation>
</comment>
<keyword evidence="10" id="KW-1185">Reference proteome</keyword>
<keyword evidence="5" id="KW-0418">Kinase</keyword>
<keyword evidence="6 7" id="KW-0472">Membrane</keyword>
<evidence type="ECO:0000256" key="2">
    <source>
        <dbReference type="ARBA" id="ARBA00022475"/>
    </source>
</evidence>
<keyword evidence="3" id="KW-0597">Phosphoprotein</keyword>
<keyword evidence="7" id="KW-0812">Transmembrane</keyword>
<evidence type="ECO:0000313" key="10">
    <source>
        <dbReference type="Proteomes" id="UP000683139"/>
    </source>
</evidence>
<dbReference type="Proteomes" id="UP000683139">
    <property type="component" value="Unassembled WGS sequence"/>
</dbReference>
<evidence type="ECO:0000256" key="3">
    <source>
        <dbReference type="ARBA" id="ARBA00022553"/>
    </source>
</evidence>
<protein>
    <recommendedName>
        <fullName evidence="8">HAMP domain-containing protein</fullName>
    </recommendedName>
</protein>
<proteinExistence type="predicted"/>
<dbReference type="PROSITE" id="PS50885">
    <property type="entry name" value="HAMP"/>
    <property type="match status" value="1"/>
</dbReference>
<dbReference type="CDD" id="cd06225">
    <property type="entry name" value="HAMP"/>
    <property type="match status" value="1"/>
</dbReference>
<dbReference type="PANTHER" id="PTHR34220">
    <property type="entry name" value="SENSOR HISTIDINE KINASE YPDA"/>
    <property type="match status" value="1"/>
</dbReference>
<keyword evidence="4" id="KW-0808">Transferase</keyword>
<evidence type="ECO:0000256" key="1">
    <source>
        <dbReference type="ARBA" id="ARBA00004651"/>
    </source>
</evidence>
<dbReference type="Gene3D" id="6.10.340.10">
    <property type="match status" value="1"/>
</dbReference>
<dbReference type="Gene3D" id="3.30.565.10">
    <property type="entry name" value="Histidine kinase-like ATPase, C-terminal domain"/>
    <property type="match status" value="1"/>
</dbReference>
<feature type="transmembrane region" description="Helical" evidence="7">
    <location>
        <begin position="20"/>
        <end position="42"/>
    </location>
</feature>
<dbReference type="AlphaFoldDB" id="A0A920D272"/>
<dbReference type="Pfam" id="PF02518">
    <property type="entry name" value="HATPase_c"/>
    <property type="match status" value="1"/>
</dbReference>
<dbReference type="InterPro" id="IPR036890">
    <property type="entry name" value="HATPase_C_sf"/>
</dbReference>
<dbReference type="InterPro" id="IPR010559">
    <property type="entry name" value="Sig_transdc_His_kin_internal"/>
</dbReference>
<dbReference type="InterPro" id="IPR050640">
    <property type="entry name" value="Bact_2-comp_sensor_kinase"/>
</dbReference>
<evidence type="ECO:0000259" key="8">
    <source>
        <dbReference type="PROSITE" id="PS50885"/>
    </source>
</evidence>
<organism evidence="9 10">
    <name type="scientific">Paenibacillus montaniterrae</name>
    <dbReference type="NCBI Taxonomy" id="429341"/>
    <lineage>
        <taxon>Bacteria</taxon>
        <taxon>Bacillati</taxon>
        <taxon>Bacillota</taxon>
        <taxon>Bacilli</taxon>
        <taxon>Bacillales</taxon>
        <taxon>Paenibacillaceae</taxon>
        <taxon>Paenibacillus</taxon>
    </lineage>
</organism>
<dbReference type="GO" id="GO:0005886">
    <property type="term" value="C:plasma membrane"/>
    <property type="evidence" value="ECO:0007669"/>
    <property type="project" value="UniProtKB-SubCell"/>
</dbReference>
<dbReference type="InterPro" id="IPR003594">
    <property type="entry name" value="HATPase_dom"/>
</dbReference>
<dbReference type="Pfam" id="PF06580">
    <property type="entry name" value="His_kinase"/>
    <property type="match status" value="1"/>
</dbReference>
<keyword evidence="7" id="KW-1133">Transmembrane helix</keyword>